<gene>
    <name evidence="3" type="ORF">TorRG33x02_164750</name>
</gene>
<comment type="caution">
    <text evidence="3">The sequence shown here is derived from an EMBL/GenBank/DDBJ whole genome shotgun (WGS) entry which is preliminary data.</text>
</comment>
<keyword evidence="1" id="KW-0143">Chaperone</keyword>
<reference evidence="4" key="1">
    <citation type="submission" date="2016-06" db="EMBL/GenBank/DDBJ databases">
        <title>Parallel loss of symbiosis genes in relatives of nitrogen-fixing non-legume Parasponia.</title>
        <authorList>
            <person name="Van Velzen R."/>
            <person name="Holmer R."/>
            <person name="Bu F."/>
            <person name="Rutten L."/>
            <person name="Van Zeijl A."/>
            <person name="Liu W."/>
            <person name="Santuari L."/>
            <person name="Cao Q."/>
            <person name="Sharma T."/>
            <person name="Shen D."/>
            <person name="Roswanjaya Y."/>
            <person name="Wardhani T."/>
            <person name="Kalhor M.S."/>
            <person name="Jansen J."/>
            <person name="Van den Hoogen J."/>
            <person name="Gungor B."/>
            <person name="Hartog M."/>
            <person name="Hontelez J."/>
            <person name="Verver J."/>
            <person name="Yang W.-C."/>
            <person name="Schijlen E."/>
            <person name="Repin R."/>
            <person name="Schilthuizen M."/>
            <person name="Schranz E."/>
            <person name="Heidstra R."/>
            <person name="Miyata K."/>
            <person name="Fedorova E."/>
            <person name="Kohlen W."/>
            <person name="Bisseling T."/>
            <person name="Smit S."/>
            <person name="Geurts R."/>
        </authorList>
    </citation>
    <scope>NUCLEOTIDE SEQUENCE [LARGE SCALE GENOMIC DNA]</scope>
    <source>
        <strain evidence="4">cv. RG33-2</strain>
    </source>
</reference>
<dbReference type="GO" id="GO:0000774">
    <property type="term" value="F:adenyl-nucleotide exchange factor activity"/>
    <property type="evidence" value="ECO:0007669"/>
    <property type="project" value="TreeGrafter"/>
</dbReference>
<dbReference type="Proteomes" id="UP000237000">
    <property type="component" value="Unassembled WGS sequence"/>
</dbReference>
<evidence type="ECO:0000313" key="3">
    <source>
        <dbReference type="EMBL" id="PON87780.1"/>
    </source>
</evidence>
<dbReference type="GO" id="GO:0005737">
    <property type="term" value="C:cytoplasm"/>
    <property type="evidence" value="ECO:0007669"/>
    <property type="project" value="TreeGrafter"/>
</dbReference>
<dbReference type="Pfam" id="PF02179">
    <property type="entry name" value="BAG"/>
    <property type="match status" value="1"/>
</dbReference>
<dbReference type="Gene3D" id="1.20.58.120">
    <property type="entry name" value="BAG domain"/>
    <property type="match status" value="1"/>
</dbReference>
<dbReference type="InterPro" id="IPR036533">
    <property type="entry name" value="BAG_dom_sf"/>
</dbReference>
<dbReference type="InterPro" id="IPR003103">
    <property type="entry name" value="BAG_domain"/>
</dbReference>
<dbReference type="InterPro" id="IPR039773">
    <property type="entry name" value="BAG_chaperone_regulator"/>
</dbReference>
<evidence type="ECO:0000256" key="1">
    <source>
        <dbReference type="ARBA" id="ARBA00023186"/>
    </source>
</evidence>
<dbReference type="GO" id="GO:0051087">
    <property type="term" value="F:protein-folding chaperone binding"/>
    <property type="evidence" value="ECO:0007669"/>
    <property type="project" value="InterPro"/>
</dbReference>
<proteinExistence type="predicted"/>
<evidence type="ECO:0000313" key="4">
    <source>
        <dbReference type="Proteomes" id="UP000237000"/>
    </source>
</evidence>
<feature type="domain" description="BAG" evidence="2">
    <location>
        <begin position="43"/>
        <end position="105"/>
    </location>
</feature>
<organism evidence="3 4">
    <name type="scientific">Trema orientale</name>
    <name type="common">Charcoal tree</name>
    <name type="synonym">Celtis orientalis</name>
    <dbReference type="NCBI Taxonomy" id="63057"/>
    <lineage>
        <taxon>Eukaryota</taxon>
        <taxon>Viridiplantae</taxon>
        <taxon>Streptophyta</taxon>
        <taxon>Embryophyta</taxon>
        <taxon>Tracheophyta</taxon>
        <taxon>Spermatophyta</taxon>
        <taxon>Magnoliopsida</taxon>
        <taxon>eudicotyledons</taxon>
        <taxon>Gunneridae</taxon>
        <taxon>Pentapetalae</taxon>
        <taxon>rosids</taxon>
        <taxon>fabids</taxon>
        <taxon>Rosales</taxon>
        <taxon>Cannabaceae</taxon>
        <taxon>Trema</taxon>
    </lineage>
</organism>
<dbReference type="AlphaFoldDB" id="A0A2P5EQF3"/>
<dbReference type="EMBL" id="JXTC01000113">
    <property type="protein sequence ID" value="PON87780.1"/>
    <property type="molecule type" value="Genomic_DNA"/>
</dbReference>
<sequence>MAGTPLMEFAITESVNVIALWASVVACSLNVILEREMGSLLMMISVIEKSISNGIKVSEVQITTLIEMLMRQAIKLDSIPTEGNASAQKNLQGKRVQKCVETLDVLKLSNARLKSVVVTTKWETFDPPPTSTTTAHWELFD</sequence>
<protein>
    <submittedName>
        <fullName evidence="3">BAG domain containing protein</fullName>
    </submittedName>
</protein>
<dbReference type="InParanoid" id="A0A2P5EQF3"/>
<dbReference type="STRING" id="63057.A0A2P5EQF3"/>
<accession>A0A2P5EQF3</accession>
<dbReference type="GO" id="GO:0050821">
    <property type="term" value="P:protein stabilization"/>
    <property type="evidence" value="ECO:0007669"/>
    <property type="project" value="TreeGrafter"/>
</dbReference>
<name>A0A2P5EQF3_TREOI</name>
<keyword evidence="4" id="KW-1185">Reference proteome</keyword>
<dbReference type="SUPFAM" id="SSF63491">
    <property type="entry name" value="BAG domain"/>
    <property type="match status" value="1"/>
</dbReference>
<dbReference type="OrthoDB" id="417450at2759"/>
<dbReference type="PANTHER" id="PTHR12329:SF17">
    <property type="entry name" value="OS04G0619900 PROTEIN"/>
    <property type="match status" value="1"/>
</dbReference>
<evidence type="ECO:0000259" key="2">
    <source>
        <dbReference type="Pfam" id="PF02179"/>
    </source>
</evidence>
<dbReference type="PANTHER" id="PTHR12329">
    <property type="entry name" value="BCL2-ASSOCIATED ATHANOGENE"/>
    <property type="match status" value="1"/>
</dbReference>